<protein>
    <submittedName>
        <fullName evidence="4">GNAT family N-acetyltransferase</fullName>
    </submittedName>
</protein>
<evidence type="ECO:0000256" key="1">
    <source>
        <dbReference type="ARBA" id="ARBA00022679"/>
    </source>
</evidence>
<dbReference type="SUPFAM" id="SSF55729">
    <property type="entry name" value="Acyl-CoA N-acyltransferases (Nat)"/>
    <property type="match status" value="1"/>
</dbReference>
<keyword evidence="5" id="KW-1185">Reference proteome</keyword>
<organism evidence="4 5">
    <name type="scientific">Pseudoduganella aquatica</name>
    <dbReference type="NCBI Taxonomy" id="2660641"/>
    <lineage>
        <taxon>Bacteria</taxon>
        <taxon>Pseudomonadati</taxon>
        <taxon>Pseudomonadota</taxon>
        <taxon>Betaproteobacteria</taxon>
        <taxon>Burkholderiales</taxon>
        <taxon>Oxalobacteraceae</taxon>
        <taxon>Telluria group</taxon>
        <taxon>Pseudoduganella</taxon>
    </lineage>
</organism>
<feature type="domain" description="N-acetyltransferase" evidence="3">
    <location>
        <begin position="1"/>
        <end position="155"/>
    </location>
</feature>
<dbReference type="PANTHER" id="PTHR43877">
    <property type="entry name" value="AMINOALKYLPHOSPHONATE N-ACETYLTRANSFERASE-RELATED-RELATED"/>
    <property type="match status" value="1"/>
</dbReference>
<name>A0A7X4HGB1_9BURK</name>
<dbReference type="InterPro" id="IPR000182">
    <property type="entry name" value="GNAT_dom"/>
</dbReference>
<dbReference type="EMBL" id="WWCU01000037">
    <property type="protein sequence ID" value="MYN10414.1"/>
    <property type="molecule type" value="Genomic_DNA"/>
</dbReference>
<comment type="caution">
    <text evidence="4">The sequence shown here is derived from an EMBL/GenBank/DDBJ whole genome shotgun (WGS) entry which is preliminary data.</text>
</comment>
<reference evidence="4 5" key="1">
    <citation type="submission" date="2019-12" db="EMBL/GenBank/DDBJ databases">
        <title>Novel species isolated from a subtropical stream in China.</title>
        <authorList>
            <person name="Lu H."/>
        </authorList>
    </citation>
    <scope>NUCLEOTIDE SEQUENCE [LARGE SCALE GENOMIC DNA]</scope>
    <source>
        <strain evidence="4 5">FT127W</strain>
    </source>
</reference>
<dbReference type="Pfam" id="PF00583">
    <property type="entry name" value="Acetyltransf_1"/>
    <property type="match status" value="1"/>
</dbReference>
<dbReference type="RefSeq" id="WP_161074707.1">
    <property type="nucleotide sequence ID" value="NZ_CP086370.1"/>
</dbReference>
<dbReference type="GO" id="GO:0016747">
    <property type="term" value="F:acyltransferase activity, transferring groups other than amino-acyl groups"/>
    <property type="evidence" value="ECO:0007669"/>
    <property type="project" value="InterPro"/>
</dbReference>
<dbReference type="InterPro" id="IPR050832">
    <property type="entry name" value="Bact_Acetyltransf"/>
</dbReference>
<sequence>MKIRPTTEADWETLKAIRLAALLDAPTAFGVSHASAAAYTDAQWQERASGRNGTEFLLAFDAETGNAIGMAARAVSAQQECNLIGMWVQPAYRGTPAAAALVQAVQAGAVADGHQRVVLDVSPENARASAFYRKLGFAFLPVWEPLASFPEITVQKMEWLA</sequence>
<evidence type="ECO:0000313" key="4">
    <source>
        <dbReference type="EMBL" id="MYN10414.1"/>
    </source>
</evidence>
<dbReference type="PANTHER" id="PTHR43877:SF2">
    <property type="entry name" value="AMINOALKYLPHOSPHONATE N-ACETYLTRANSFERASE-RELATED"/>
    <property type="match status" value="1"/>
</dbReference>
<dbReference type="PROSITE" id="PS51186">
    <property type="entry name" value="GNAT"/>
    <property type="match status" value="1"/>
</dbReference>
<evidence type="ECO:0000256" key="2">
    <source>
        <dbReference type="ARBA" id="ARBA00023315"/>
    </source>
</evidence>
<proteinExistence type="predicted"/>
<dbReference type="Proteomes" id="UP000450676">
    <property type="component" value="Unassembled WGS sequence"/>
</dbReference>
<keyword evidence="1 4" id="KW-0808">Transferase</keyword>
<accession>A0A7X4HGB1</accession>
<dbReference type="AlphaFoldDB" id="A0A7X4HGB1"/>
<evidence type="ECO:0000259" key="3">
    <source>
        <dbReference type="PROSITE" id="PS51186"/>
    </source>
</evidence>
<keyword evidence="2" id="KW-0012">Acyltransferase</keyword>
<dbReference type="InterPro" id="IPR016181">
    <property type="entry name" value="Acyl_CoA_acyltransferase"/>
</dbReference>
<dbReference type="Gene3D" id="3.40.630.30">
    <property type="match status" value="1"/>
</dbReference>
<evidence type="ECO:0000313" key="5">
    <source>
        <dbReference type="Proteomes" id="UP000450676"/>
    </source>
</evidence>
<gene>
    <name evidence="4" type="ORF">GTP77_24130</name>
</gene>